<organism evidence="1">
    <name type="scientific">Shewanella frigidimarina</name>
    <dbReference type="NCBI Taxonomy" id="56812"/>
    <lineage>
        <taxon>Bacteria</taxon>
        <taxon>Pseudomonadati</taxon>
        <taxon>Pseudomonadota</taxon>
        <taxon>Gammaproteobacteria</taxon>
        <taxon>Alteromonadales</taxon>
        <taxon>Shewanellaceae</taxon>
        <taxon>Shewanella</taxon>
    </lineage>
</organism>
<accession>A0A106BWF2</accession>
<dbReference type="AlphaFoldDB" id="A0A106BWF2"/>
<sequence length="121" mass="13695">MNAKNQRADNQLCKSYQITVEQWQQFALGLRHHIAAKDWDRLVKLNKLLIKALIQVSKSDFTETSAQVIARKDVAMVHAQVLNELKSSRDAMAVELERFKSSQVGLSAYQFTCISGEADDI</sequence>
<reference evidence="1 2" key="1">
    <citation type="submission" date="2016-01" db="EMBL/GenBank/DDBJ databases">
        <title>Draft genome of the antarctic isolate Shewanella frigidimarina Ag06-30.</title>
        <authorList>
            <person name="Parmeciano Di Noto G."/>
            <person name="Vazquez S."/>
            <person name="Mac Cormack W."/>
            <person name="Iriarte A."/>
            <person name="Quiroga C."/>
        </authorList>
    </citation>
    <scope>NUCLEOTIDE SEQUENCE [LARGE SCALE GENOMIC DNA]</scope>
    <source>
        <strain evidence="1 2">Ag06-30</strain>
    </source>
</reference>
<comment type="caution">
    <text evidence="1">The sequence shown here is derived from an EMBL/GenBank/DDBJ whole genome shotgun (WGS) entry which is preliminary data.</text>
</comment>
<dbReference type="Proteomes" id="UP000055702">
    <property type="component" value="Unassembled WGS sequence"/>
</dbReference>
<dbReference type="EMBL" id="LRDC01000090">
    <property type="protein sequence ID" value="KVW99882.1"/>
    <property type="molecule type" value="Genomic_DNA"/>
</dbReference>
<evidence type="ECO:0008006" key="3">
    <source>
        <dbReference type="Google" id="ProtNLM"/>
    </source>
</evidence>
<protein>
    <recommendedName>
        <fullName evidence="3">Flagellar protein FliT</fullName>
    </recommendedName>
</protein>
<proteinExistence type="predicted"/>
<evidence type="ECO:0000313" key="1">
    <source>
        <dbReference type="EMBL" id="KVW99882.1"/>
    </source>
</evidence>
<name>A0A106BWF2_SHEFR</name>
<gene>
    <name evidence="1" type="ORF">AWJ07_10965</name>
</gene>
<evidence type="ECO:0000313" key="2">
    <source>
        <dbReference type="Proteomes" id="UP000055702"/>
    </source>
</evidence>